<dbReference type="InterPro" id="IPR016181">
    <property type="entry name" value="Acyl_CoA_acyltransferase"/>
</dbReference>
<dbReference type="SUPFAM" id="SSF55729">
    <property type="entry name" value="Acyl-CoA N-acyltransferases (Nat)"/>
    <property type="match status" value="1"/>
</dbReference>
<dbReference type="NCBIfam" id="TIGR03243">
    <property type="entry name" value="arg_catab_AOST"/>
    <property type="match status" value="1"/>
</dbReference>
<dbReference type="InterPro" id="IPR017650">
    <property type="entry name" value="Arginine_N-succinylTrfase"/>
</dbReference>
<dbReference type="AlphaFoldDB" id="A0A1A8T1W0"/>
<evidence type="ECO:0000256" key="4">
    <source>
        <dbReference type="NCBIfam" id="TIGR03244"/>
    </source>
</evidence>
<dbReference type="STRING" id="295068.MAQ5080_00328"/>
<organism evidence="5 6">
    <name type="scientific">Marinomonas aquimarina</name>
    <dbReference type="NCBI Taxonomy" id="295068"/>
    <lineage>
        <taxon>Bacteria</taxon>
        <taxon>Pseudomonadati</taxon>
        <taxon>Pseudomonadota</taxon>
        <taxon>Gammaproteobacteria</taxon>
        <taxon>Oceanospirillales</taxon>
        <taxon>Oceanospirillaceae</taxon>
        <taxon>Marinomonas</taxon>
    </lineage>
</organism>
<accession>A0A1A8T1W0</accession>
<dbReference type="RefSeq" id="WP_067204582.1">
    <property type="nucleotide sequence ID" value="NZ_FLOC01000001.1"/>
</dbReference>
<name>A0A1A8T1W0_9GAMM</name>
<gene>
    <name evidence="5" type="primary">astA</name>
    <name evidence="5" type="ORF">MAQ5080_00328</name>
</gene>
<dbReference type="EMBL" id="FLOC01000001">
    <property type="protein sequence ID" value="SBS25666.1"/>
    <property type="molecule type" value="Genomic_DNA"/>
</dbReference>
<evidence type="ECO:0000256" key="1">
    <source>
        <dbReference type="ARBA" id="ARBA00022503"/>
    </source>
</evidence>
<evidence type="ECO:0000313" key="6">
    <source>
        <dbReference type="Proteomes" id="UP000092627"/>
    </source>
</evidence>
<keyword evidence="3 5" id="KW-0012">Acyltransferase</keyword>
<proteinExistence type="predicted"/>
<sequence>MMVIRSIRQDDLKELYRLAALTGVGFTSLVADEDILTRKIALSERSFQKETIPAPGDESYLFVLEDTATGTIVGTSGLLAAVGLDEPFYSYHLGTITHSSRELGIHNIHPTLILNNDFTGLSEVCTLFLQEDYRHSRNGQLLSKCRFMFLAQFPERFDEKIFAEMRGFCDEQGISPLWESLGRQFFSIDFERADELTAQGNKQFIAELMPNNPVYVNLLPPDARDVLGKVHPKTEPARRLLEQEGFRYENYVDIFDGGPTLEARVEDIRAVRDSRLVLATIGQPKNLGDGLHYLVSNAKLEDFRCILIQRSSPPGSGLVLSQEEADALLVHHKEPVRIVELLPHTRH</sequence>
<keyword evidence="2 5" id="KW-0808">Transferase</keyword>
<dbReference type="GO" id="GO:0008791">
    <property type="term" value="F:arginine N-succinyltransferase activity"/>
    <property type="evidence" value="ECO:0007669"/>
    <property type="project" value="UniProtKB-UniRule"/>
</dbReference>
<dbReference type="Pfam" id="PF04958">
    <property type="entry name" value="AstA"/>
    <property type="match status" value="1"/>
</dbReference>
<evidence type="ECO:0000313" key="5">
    <source>
        <dbReference type="EMBL" id="SBS25666.1"/>
    </source>
</evidence>
<keyword evidence="1" id="KW-0056">Arginine metabolism</keyword>
<dbReference type="PANTHER" id="PTHR30420:SF1">
    <property type="entry name" value="ARGININE N-SUCCINYLTRANSFERASE"/>
    <property type="match status" value="1"/>
</dbReference>
<dbReference type="PANTHER" id="PTHR30420">
    <property type="entry name" value="N-SUCCINYLARGININE DIHYDROLASE"/>
    <property type="match status" value="1"/>
</dbReference>
<dbReference type="Proteomes" id="UP000092627">
    <property type="component" value="Unassembled WGS sequence"/>
</dbReference>
<keyword evidence="6" id="KW-1185">Reference proteome</keyword>
<dbReference type="EC" id="2.3.1.109" evidence="4"/>
<evidence type="ECO:0000256" key="2">
    <source>
        <dbReference type="ARBA" id="ARBA00022679"/>
    </source>
</evidence>
<dbReference type="Gene3D" id="2.40.40.20">
    <property type="match status" value="1"/>
</dbReference>
<dbReference type="OrthoDB" id="21121at2"/>
<reference evidence="5 6" key="1">
    <citation type="submission" date="2016-06" db="EMBL/GenBank/DDBJ databases">
        <authorList>
            <person name="Kjaerup R.B."/>
            <person name="Dalgaard T.S."/>
            <person name="Juul-Madsen H.R."/>
        </authorList>
    </citation>
    <scope>NUCLEOTIDE SEQUENCE [LARGE SCALE GENOMIC DNA]</scope>
    <source>
        <strain evidence="5 6">CECT 5080</strain>
    </source>
</reference>
<dbReference type="InterPro" id="IPR007041">
    <property type="entry name" value="Arg_succinylTrfase_AstA/AruG"/>
</dbReference>
<dbReference type="GO" id="GO:0006527">
    <property type="term" value="P:L-arginine catabolic process"/>
    <property type="evidence" value="ECO:0007669"/>
    <property type="project" value="UniProtKB-UniRule"/>
</dbReference>
<dbReference type="NCBIfam" id="TIGR03244">
    <property type="entry name" value="arg_catab_AstA"/>
    <property type="match status" value="1"/>
</dbReference>
<evidence type="ECO:0000256" key="3">
    <source>
        <dbReference type="ARBA" id="ARBA00023315"/>
    </source>
</evidence>
<protein>
    <recommendedName>
        <fullName evidence="4">Arginine N-succinyltransferase</fullName>
        <ecNumber evidence="4">2.3.1.109</ecNumber>
    </recommendedName>
</protein>